<reference evidence="1" key="1">
    <citation type="journal article" date="2019" name="bioRxiv">
        <title>The Genome of the Zebra Mussel, Dreissena polymorpha: A Resource for Invasive Species Research.</title>
        <authorList>
            <person name="McCartney M.A."/>
            <person name="Auch B."/>
            <person name="Kono T."/>
            <person name="Mallez S."/>
            <person name="Zhang Y."/>
            <person name="Obille A."/>
            <person name="Becker A."/>
            <person name="Abrahante J.E."/>
            <person name="Garbe J."/>
            <person name="Badalamenti J.P."/>
            <person name="Herman A."/>
            <person name="Mangelson H."/>
            <person name="Liachko I."/>
            <person name="Sullivan S."/>
            <person name="Sone E.D."/>
            <person name="Koren S."/>
            <person name="Silverstein K.A.T."/>
            <person name="Beckman K.B."/>
            <person name="Gohl D.M."/>
        </authorList>
    </citation>
    <scope>NUCLEOTIDE SEQUENCE</scope>
    <source>
        <strain evidence="1">Duluth1</strain>
        <tissue evidence="1">Whole animal</tissue>
    </source>
</reference>
<sequence length="142" mass="16790">MEIGSIIKEIEDEDKCEGEDPPDLKELKDKLPLVYQRRKESGHLQLYIQWYNLTAEDEIPRNNISFLLFLDTVEWFSCKTTSEMRYIRPETKKFWEVGYRLFKGKFLRYMGGPRNAGQVVDGSEKRGNVCRLRRKSTLLSPH</sequence>
<dbReference type="Proteomes" id="UP000828390">
    <property type="component" value="Unassembled WGS sequence"/>
</dbReference>
<proteinExistence type="predicted"/>
<comment type="caution">
    <text evidence="1">The sequence shown here is derived from an EMBL/GenBank/DDBJ whole genome shotgun (WGS) entry which is preliminary data.</text>
</comment>
<evidence type="ECO:0000313" key="2">
    <source>
        <dbReference type="Proteomes" id="UP000828390"/>
    </source>
</evidence>
<dbReference type="AlphaFoldDB" id="A0A9D4E9G4"/>
<organism evidence="1 2">
    <name type="scientific">Dreissena polymorpha</name>
    <name type="common">Zebra mussel</name>
    <name type="synonym">Mytilus polymorpha</name>
    <dbReference type="NCBI Taxonomy" id="45954"/>
    <lineage>
        <taxon>Eukaryota</taxon>
        <taxon>Metazoa</taxon>
        <taxon>Spiralia</taxon>
        <taxon>Lophotrochozoa</taxon>
        <taxon>Mollusca</taxon>
        <taxon>Bivalvia</taxon>
        <taxon>Autobranchia</taxon>
        <taxon>Heteroconchia</taxon>
        <taxon>Euheterodonta</taxon>
        <taxon>Imparidentia</taxon>
        <taxon>Neoheterodontei</taxon>
        <taxon>Myida</taxon>
        <taxon>Dreissenoidea</taxon>
        <taxon>Dreissenidae</taxon>
        <taxon>Dreissena</taxon>
    </lineage>
</organism>
<name>A0A9D4E9G4_DREPO</name>
<keyword evidence="2" id="KW-1185">Reference proteome</keyword>
<reference evidence="1" key="2">
    <citation type="submission" date="2020-11" db="EMBL/GenBank/DDBJ databases">
        <authorList>
            <person name="McCartney M.A."/>
            <person name="Auch B."/>
            <person name="Kono T."/>
            <person name="Mallez S."/>
            <person name="Becker A."/>
            <person name="Gohl D.M."/>
            <person name="Silverstein K.A.T."/>
            <person name="Koren S."/>
            <person name="Bechman K.B."/>
            <person name="Herman A."/>
            <person name="Abrahante J.E."/>
            <person name="Garbe J."/>
        </authorList>
    </citation>
    <scope>NUCLEOTIDE SEQUENCE</scope>
    <source>
        <strain evidence="1">Duluth1</strain>
        <tissue evidence="1">Whole animal</tissue>
    </source>
</reference>
<accession>A0A9D4E9G4</accession>
<dbReference type="EMBL" id="JAIWYP010000009">
    <property type="protein sequence ID" value="KAH3776262.1"/>
    <property type="molecule type" value="Genomic_DNA"/>
</dbReference>
<protein>
    <submittedName>
        <fullName evidence="1">Uncharacterized protein</fullName>
    </submittedName>
</protein>
<evidence type="ECO:0000313" key="1">
    <source>
        <dbReference type="EMBL" id="KAH3776262.1"/>
    </source>
</evidence>
<gene>
    <name evidence="1" type="ORF">DPMN_177682</name>
</gene>